<feature type="compositionally biased region" description="Basic and acidic residues" evidence="14">
    <location>
        <begin position="1032"/>
        <end position="1041"/>
    </location>
</feature>
<feature type="compositionally biased region" description="Basic and acidic residues" evidence="14">
    <location>
        <begin position="1424"/>
        <end position="1437"/>
    </location>
</feature>
<evidence type="ECO:0000256" key="9">
    <source>
        <dbReference type="ARBA" id="ARBA00022990"/>
    </source>
</evidence>
<feature type="compositionally biased region" description="Basic residues" evidence="14">
    <location>
        <begin position="895"/>
        <end position="905"/>
    </location>
</feature>
<dbReference type="GeneID" id="106163544"/>
<reference evidence="18 19" key="1">
    <citation type="submission" date="2025-04" db="UniProtKB">
        <authorList>
            <consortium name="RefSeq"/>
        </authorList>
    </citation>
    <scope>IDENTIFICATION</scope>
    <source>
        <tissue evidence="18 19">Gonads</tissue>
    </source>
</reference>
<name>A0A1S3IEP2_LINAN</name>
<feature type="compositionally biased region" description="Polar residues" evidence="14">
    <location>
        <begin position="1318"/>
        <end position="1327"/>
    </location>
</feature>
<evidence type="ECO:0000256" key="10">
    <source>
        <dbReference type="ARBA" id="ARBA00023242"/>
    </source>
</evidence>
<dbReference type="InterPro" id="IPR036420">
    <property type="entry name" value="BRCT_dom_sf"/>
</dbReference>
<feature type="compositionally biased region" description="Basic and acidic residues" evidence="14">
    <location>
        <begin position="804"/>
        <end position="824"/>
    </location>
</feature>
<feature type="compositionally biased region" description="Polar residues" evidence="14">
    <location>
        <begin position="1294"/>
        <end position="1310"/>
    </location>
</feature>
<dbReference type="GO" id="GO:0005694">
    <property type="term" value="C:chromosome"/>
    <property type="evidence" value="ECO:0007669"/>
    <property type="project" value="UniProtKB-SubCell"/>
</dbReference>
<feature type="compositionally biased region" description="Basic residues" evidence="14">
    <location>
        <begin position="1355"/>
        <end position="1365"/>
    </location>
</feature>
<evidence type="ECO:0000256" key="11">
    <source>
        <dbReference type="ARBA" id="ARBA00023306"/>
    </source>
</evidence>
<dbReference type="PROSITE" id="PS50006">
    <property type="entry name" value="FHA_DOMAIN"/>
    <property type="match status" value="1"/>
</dbReference>
<feature type="domain" description="BRCT" evidence="16">
    <location>
        <begin position="1591"/>
        <end position="1682"/>
    </location>
</feature>
<evidence type="ECO:0000313" key="19">
    <source>
        <dbReference type="RefSeq" id="XP_013396614.1"/>
    </source>
</evidence>
<accession>A0A1S3IEP2</accession>
<dbReference type="Pfam" id="PF16770">
    <property type="entry name" value="RTT107_BRCT_5"/>
    <property type="match status" value="1"/>
</dbReference>
<dbReference type="CDD" id="cd17744">
    <property type="entry name" value="BRCT_MDC1_rpt1"/>
    <property type="match status" value="1"/>
</dbReference>
<dbReference type="InterPro" id="IPR008984">
    <property type="entry name" value="SMAD_FHA_dom_sf"/>
</dbReference>
<dbReference type="GO" id="GO:0006974">
    <property type="term" value="P:DNA damage response"/>
    <property type="evidence" value="ECO:0007669"/>
    <property type="project" value="UniProtKB-KW"/>
</dbReference>
<feature type="region of interest" description="Disordered" evidence="14">
    <location>
        <begin position="655"/>
        <end position="675"/>
    </location>
</feature>
<dbReference type="Proteomes" id="UP000085678">
    <property type="component" value="Unplaced"/>
</dbReference>
<keyword evidence="11" id="KW-0131">Cell cycle</keyword>
<feature type="compositionally biased region" description="Basic and acidic residues" evidence="14">
    <location>
        <begin position="1328"/>
        <end position="1347"/>
    </location>
</feature>
<feature type="region of interest" description="Disordered" evidence="14">
    <location>
        <begin position="771"/>
        <end position="1488"/>
    </location>
</feature>
<feature type="compositionally biased region" description="Polar residues" evidence="14">
    <location>
        <begin position="1123"/>
        <end position="1133"/>
    </location>
</feature>
<dbReference type="OrthoDB" id="342264at2759"/>
<feature type="region of interest" description="Disordered" evidence="14">
    <location>
        <begin position="1687"/>
        <end position="1710"/>
    </location>
</feature>
<dbReference type="KEGG" id="lak:106163544"/>
<keyword evidence="5" id="KW-1017">Isopeptide bond</keyword>
<evidence type="ECO:0000259" key="16">
    <source>
        <dbReference type="PROSITE" id="PS50172"/>
    </source>
</evidence>
<feature type="compositionally biased region" description="Basic and acidic residues" evidence="14">
    <location>
        <begin position="1397"/>
        <end position="1409"/>
    </location>
</feature>
<keyword evidence="6" id="KW-0677">Repeat</keyword>
<evidence type="ECO:0000313" key="17">
    <source>
        <dbReference type="Proteomes" id="UP000085678"/>
    </source>
</evidence>
<evidence type="ECO:0000256" key="4">
    <source>
        <dbReference type="ARBA" id="ARBA00022454"/>
    </source>
</evidence>
<feature type="domain" description="BRCT" evidence="16">
    <location>
        <begin position="1485"/>
        <end position="1570"/>
    </location>
</feature>
<keyword evidence="4" id="KW-0158">Chromosome</keyword>
<dbReference type="RefSeq" id="XP_013396613.1">
    <property type="nucleotide sequence ID" value="XM_013541159.1"/>
</dbReference>
<feature type="compositionally biased region" description="Basic and acidic residues" evidence="14">
    <location>
        <begin position="1236"/>
        <end position="1247"/>
    </location>
</feature>
<dbReference type="Pfam" id="PF16589">
    <property type="entry name" value="BRCT_2"/>
    <property type="match status" value="1"/>
</dbReference>
<feature type="compositionally biased region" description="Basic and acidic residues" evidence="14">
    <location>
        <begin position="1204"/>
        <end position="1220"/>
    </location>
</feature>
<feature type="compositionally biased region" description="Polar residues" evidence="14">
    <location>
        <begin position="1221"/>
        <end position="1235"/>
    </location>
</feature>
<dbReference type="SUPFAM" id="SSF52113">
    <property type="entry name" value="BRCT domain"/>
    <property type="match status" value="2"/>
</dbReference>
<evidence type="ECO:0000256" key="14">
    <source>
        <dbReference type="SAM" id="MobiDB-lite"/>
    </source>
</evidence>
<dbReference type="Gene3D" id="2.60.200.20">
    <property type="match status" value="1"/>
</dbReference>
<dbReference type="RefSeq" id="XP_013396614.1">
    <property type="nucleotide sequence ID" value="XM_013541160.1"/>
</dbReference>
<feature type="compositionally biased region" description="Polar residues" evidence="14">
    <location>
        <begin position="410"/>
        <end position="433"/>
    </location>
</feature>
<dbReference type="CDD" id="cd22665">
    <property type="entry name" value="FHA_MDC1"/>
    <property type="match status" value="1"/>
</dbReference>
<feature type="region of interest" description="Disordered" evidence="14">
    <location>
        <begin position="153"/>
        <end position="208"/>
    </location>
</feature>
<feature type="compositionally biased region" description="Polar residues" evidence="14">
    <location>
        <begin position="1412"/>
        <end position="1423"/>
    </location>
</feature>
<dbReference type="InterPro" id="IPR051579">
    <property type="entry name" value="DDR_Transcriptional_Reg"/>
</dbReference>
<feature type="compositionally biased region" description="Basic and acidic residues" evidence="14">
    <location>
        <begin position="920"/>
        <end position="935"/>
    </location>
</feature>
<dbReference type="GO" id="GO:0005634">
    <property type="term" value="C:nucleus"/>
    <property type="evidence" value="ECO:0007669"/>
    <property type="project" value="UniProtKB-SubCell"/>
</dbReference>
<evidence type="ECO:0000256" key="8">
    <source>
        <dbReference type="ARBA" id="ARBA00022843"/>
    </source>
</evidence>
<evidence type="ECO:0000256" key="2">
    <source>
        <dbReference type="ARBA" id="ARBA00004286"/>
    </source>
</evidence>
<evidence type="ECO:0000256" key="13">
    <source>
        <dbReference type="ARBA" id="ARBA00030146"/>
    </source>
</evidence>
<dbReference type="SMART" id="SM00292">
    <property type="entry name" value="BRCT"/>
    <property type="match status" value="2"/>
</dbReference>
<evidence type="ECO:0000259" key="15">
    <source>
        <dbReference type="PROSITE" id="PS50006"/>
    </source>
</evidence>
<dbReference type="SUPFAM" id="SSF49879">
    <property type="entry name" value="SMAD/FHA domain"/>
    <property type="match status" value="1"/>
</dbReference>
<evidence type="ECO:0000256" key="7">
    <source>
        <dbReference type="ARBA" id="ARBA00022763"/>
    </source>
</evidence>
<evidence type="ECO:0000313" key="18">
    <source>
        <dbReference type="RefSeq" id="XP_013396613.1"/>
    </source>
</evidence>
<keyword evidence="9" id="KW-0007">Acetylation</keyword>
<keyword evidence="17" id="KW-1185">Reference proteome</keyword>
<keyword evidence="8" id="KW-0832">Ubl conjugation</keyword>
<dbReference type="CDD" id="cd18432">
    <property type="entry name" value="BRCT_PAXIP1_rpt6_like"/>
    <property type="match status" value="1"/>
</dbReference>
<protein>
    <recommendedName>
        <fullName evidence="3">Mediator of DNA damage checkpoint protein 1</fullName>
    </recommendedName>
    <alternativeName>
        <fullName evidence="13">PAX transactivation activation domain-interacting protein</fullName>
    </alternativeName>
    <alternativeName>
        <fullName evidence="12">PAX-interacting protein 1</fullName>
    </alternativeName>
</protein>
<keyword evidence="7" id="KW-0227">DNA damage</keyword>
<feature type="compositionally biased region" description="Basic and acidic residues" evidence="14">
    <location>
        <begin position="1152"/>
        <end position="1162"/>
    </location>
</feature>
<dbReference type="STRING" id="7574.A0A1S3IEP2"/>
<feature type="domain" description="FHA" evidence="15">
    <location>
        <begin position="57"/>
        <end position="107"/>
    </location>
</feature>
<dbReference type="PANTHER" id="PTHR23196:SF1">
    <property type="entry name" value="PAX-INTERACTING PROTEIN 1"/>
    <property type="match status" value="1"/>
</dbReference>
<dbReference type="Gene3D" id="3.40.50.10190">
    <property type="entry name" value="BRCT domain"/>
    <property type="match status" value="2"/>
</dbReference>
<dbReference type="PANTHER" id="PTHR23196">
    <property type="entry name" value="PAX TRANSCRIPTION ACTIVATION DOMAIN INTERACTING PROTEIN"/>
    <property type="match status" value="1"/>
</dbReference>
<keyword evidence="10" id="KW-0539">Nucleus</keyword>
<feature type="compositionally biased region" description="Polar residues" evidence="14">
    <location>
        <begin position="484"/>
        <end position="501"/>
    </location>
</feature>
<evidence type="ECO:0000256" key="12">
    <source>
        <dbReference type="ARBA" id="ARBA00023858"/>
    </source>
</evidence>
<feature type="compositionally biased region" description="Polar residues" evidence="14">
    <location>
        <begin position="657"/>
        <end position="672"/>
    </location>
</feature>
<gene>
    <name evidence="18 19" type="primary">LOC106163544</name>
</gene>
<feature type="compositionally biased region" description="Polar residues" evidence="14">
    <location>
        <begin position="1170"/>
        <end position="1201"/>
    </location>
</feature>
<dbReference type="InterPro" id="IPR000253">
    <property type="entry name" value="FHA_dom"/>
</dbReference>
<evidence type="ECO:0000256" key="5">
    <source>
        <dbReference type="ARBA" id="ARBA00022499"/>
    </source>
</evidence>
<feature type="region of interest" description="Disordered" evidence="14">
    <location>
        <begin position="378"/>
        <end position="530"/>
    </location>
</feature>
<evidence type="ECO:0000256" key="6">
    <source>
        <dbReference type="ARBA" id="ARBA00022737"/>
    </source>
</evidence>
<feature type="compositionally biased region" description="Basic and acidic residues" evidence="14">
    <location>
        <begin position="1267"/>
        <end position="1293"/>
    </location>
</feature>
<proteinExistence type="predicted"/>
<sequence>MKKMDFDQTQVLPLSDEFDEMDDEADGFGQQKVVGYLKVFCQKGFPETSFPVYEGDNVIGRQSDKCNIHIPIKALSKQHACIEVRGLSHMIYDKGSVNKTRKGSRLLCPEVRYDIGHEDKLTLADVDCVYYIAEELKKAEISSHFISMEAKAGDESGSETGSESMFTLKEAGGGDWSRGNLQKPLTLETDEDDNSSDVLPPTQVQEEEKVLVAESDQSDAEDGKDQMKILQGNNNAVAETPFASKPDNMVNKPLEIQQTLLYEEYVGESELEISKSASQPGVFGAEFVEESDVDEESDDNRSYVFEAATQAFPDGEDKKDLVSVHKAPSATQLFEEDVKDSICQDLSSSKRRDIHDEPTMVYDVDNTQTFVEGIQAKAESTRMSSFTSDSSDDRSVSVHRGKGKKLSVSFDEQPTQMYTTEEGTESDASTLPVSASPVKSPDQVHLARGAPTLKRLYPQDHNKDGANIGKDHMRLEETNHSEETAQSDNSFSTLAVTSSFEKSPVHSSAAAGKPALNRLVPQSPGEDGISNQETQAFADMAAPTLADSNSPEIYSKMASKPVDDAEATGETQPYFVGATQEYSACSPTQVVGEGNIEVFPLGKKNLNGSSAMSGNGYTDDADATQPYEVDDAEALEPTQAYGITLQPKSDEIKDTGTHTSCTNSNGKTSLVSGTPEKNEVCADRNTSDNASLEETVAYEDIEPTQVYGASEATQSYGVEDSHPSESDDSTQPITVEGTQDHGCAEIQGYDLAKGTDKSDEIKRVELEATQAYGLQEEKIPESDESDDETLLHPIIPIPINNSLHGEKNKIESVSKPEGVAEKDMQTPLKGESSSNDLDETKEESDFMSPVIAVQESVRCSAASVEGRSQGRRSKSPLNKLEEDESTSEGSEQPGRRKSTRQKIKKKPFDSNDVSITQKNSGREKRSSVRNRKEADAGTEICTSQVNVKGKQDKVTLKSVQPNEETEIQGKSRVNPGRKSVGKSDFEQNANLSSDYSKEHKNESSLQTDVDEDLAQIAVEKGGPKTEYVTQVSKEKASESKVRSSRTRRSGIQPNKERNSEEANLTDGKKSRVRKSLTFKKQPIVEEEDKTLNSEQNVKQLEKKTGGKKSLTFKDETDGEENNSKGNAEDGNTSKGRKNRGKRSLASPIQTENENKNLEDLHSSKSKTKALRSQQNDEVVARSGTNSETELPTRTRGAQSRTAVKQKEQKSKVEKADHVEKPQSSTRRSRSLGTNRNTDEQDSDRTDNASEVSDELSSSVRRSSRGHSSKEKQENDSAERPKKAADIKQKESESKLTSISIAAPETSTRTGGRNKRQRQSCVASINVSEENKDEQLKGPSPNKRDTHITENQTSKTVRKSRTKQKSAGRDNMTIEPAVNDETPAATRSARSRQASAKVEQKKEGFVKPEEIPVQTTRGQRASARNKSEESILIEPERVGRKKRDLSSDSQSSNDSRDTGSKRNKRTSLGTPAREHDTSQTIESPSLRHRTFTKPKIMFTGVLDEDGSKTIKNLGGELVHSIQDCTHLVTDKVRRTLKFLCALGRGIPIVSIEWIDRCKDAHTFIDAHPFLVKDGAAEQKFKFNLRDSIQKAAMRPLLTGCKIHATKSTAPPPADIKEIVKCAGGQYLATMPKKVGDNIFVIVGENEETKNFKAVSDMGIPCVSPEFLLTGLLQQKIDVDSFAIKPEISDGGKNRKRNITGTASSATKKKRN</sequence>
<feature type="compositionally biased region" description="Basic and acidic residues" evidence="14">
    <location>
        <begin position="457"/>
        <end position="483"/>
    </location>
</feature>
<dbReference type="PROSITE" id="PS50172">
    <property type="entry name" value="BRCT"/>
    <property type="match status" value="2"/>
</dbReference>
<feature type="compositionally biased region" description="Low complexity" evidence="14">
    <location>
        <begin position="1383"/>
        <end position="1395"/>
    </location>
</feature>
<feature type="region of interest" description="Disordered" evidence="14">
    <location>
        <begin position="713"/>
        <end position="741"/>
    </location>
</feature>
<evidence type="ECO:0000256" key="3">
    <source>
        <dbReference type="ARBA" id="ARBA00015014"/>
    </source>
</evidence>
<evidence type="ECO:0000256" key="1">
    <source>
        <dbReference type="ARBA" id="ARBA00004123"/>
    </source>
</evidence>
<comment type="subcellular location">
    <subcellularLocation>
        <location evidence="2">Chromosome</location>
    </subcellularLocation>
    <subcellularLocation>
        <location evidence="1">Nucleus</location>
    </subcellularLocation>
</comment>
<organism evidence="17 18">
    <name type="scientific">Lingula anatina</name>
    <name type="common">Brachiopod</name>
    <name type="synonym">Lingula unguis</name>
    <dbReference type="NCBI Taxonomy" id="7574"/>
    <lineage>
        <taxon>Eukaryota</taxon>
        <taxon>Metazoa</taxon>
        <taxon>Spiralia</taxon>
        <taxon>Lophotrochozoa</taxon>
        <taxon>Brachiopoda</taxon>
        <taxon>Linguliformea</taxon>
        <taxon>Lingulata</taxon>
        <taxon>Lingulida</taxon>
        <taxon>Linguloidea</taxon>
        <taxon>Lingulidae</taxon>
        <taxon>Lingula</taxon>
    </lineage>
</organism>
<dbReference type="InterPro" id="IPR001357">
    <property type="entry name" value="BRCT_dom"/>
</dbReference>
<dbReference type="Pfam" id="PF00498">
    <property type="entry name" value="FHA"/>
    <property type="match status" value="1"/>
</dbReference>